<dbReference type="GeneID" id="103522128"/>
<dbReference type="RefSeq" id="XP_008485453.1">
    <property type="nucleotide sequence ID" value="XM_008487231.3"/>
</dbReference>
<protein>
    <submittedName>
        <fullName evidence="3">Uncharacterized protein LOC103522128</fullName>
    </submittedName>
</protein>
<evidence type="ECO:0000259" key="1">
    <source>
        <dbReference type="PROSITE" id="PS50304"/>
    </source>
</evidence>
<dbReference type="KEGG" id="dci:103522128"/>
<reference evidence="3" key="1">
    <citation type="submission" date="2025-08" db="UniProtKB">
        <authorList>
            <consortium name="RefSeq"/>
        </authorList>
    </citation>
    <scope>IDENTIFICATION</scope>
</reference>
<dbReference type="Proteomes" id="UP000079169">
    <property type="component" value="Unplaced"/>
</dbReference>
<dbReference type="Pfam" id="PF00567">
    <property type="entry name" value="TUDOR"/>
    <property type="match status" value="1"/>
</dbReference>
<dbReference type="PaxDb" id="121845-A0A1S3DQF4"/>
<accession>A0A1S3DQF4</accession>
<dbReference type="PROSITE" id="PS50304">
    <property type="entry name" value="TUDOR"/>
    <property type="match status" value="1"/>
</dbReference>
<evidence type="ECO:0000313" key="3">
    <source>
        <dbReference type="RefSeq" id="XP_008485453.1"/>
    </source>
</evidence>
<proteinExistence type="predicted"/>
<organism evidence="2 3">
    <name type="scientific">Diaphorina citri</name>
    <name type="common">Asian citrus psyllid</name>
    <dbReference type="NCBI Taxonomy" id="121845"/>
    <lineage>
        <taxon>Eukaryota</taxon>
        <taxon>Metazoa</taxon>
        <taxon>Ecdysozoa</taxon>
        <taxon>Arthropoda</taxon>
        <taxon>Hexapoda</taxon>
        <taxon>Insecta</taxon>
        <taxon>Pterygota</taxon>
        <taxon>Neoptera</taxon>
        <taxon>Paraneoptera</taxon>
        <taxon>Hemiptera</taxon>
        <taxon>Sternorrhyncha</taxon>
        <taxon>Psylloidea</taxon>
        <taxon>Psyllidae</taxon>
        <taxon>Diaphorininae</taxon>
        <taxon>Diaphorina</taxon>
    </lineage>
</organism>
<name>A0A1S3DQF4_DIACI</name>
<feature type="domain" description="Tudor" evidence="1">
    <location>
        <begin position="1"/>
        <end position="29"/>
    </location>
</feature>
<sequence length="126" mass="13814">VSVRFIDFGNTDKVPCNNLIRLFETSQSQLCLIPPQAKKVNLAGFGTFTPDIMVKLTQHLNGDEPVILKMTAAGAQIHKRDKEGKIVNINSLVLGVDLNLSGYKGSALRSKKGIYATRTLYIPKPC</sequence>
<dbReference type="SUPFAM" id="SSF63748">
    <property type="entry name" value="Tudor/PWWP/MBT"/>
    <property type="match status" value="1"/>
</dbReference>
<feature type="non-terminal residue" evidence="3">
    <location>
        <position position="1"/>
    </location>
</feature>
<keyword evidence="2" id="KW-1185">Reference proteome</keyword>
<gene>
    <name evidence="3" type="primary">LOC103522128</name>
</gene>
<dbReference type="Gene3D" id="2.30.30.140">
    <property type="match status" value="1"/>
</dbReference>
<dbReference type="InterPro" id="IPR002999">
    <property type="entry name" value="Tudor"/>
</dbReference>
<dbReference type="AlphaFoldDB" id="A0A1S3DQF4"/>
<dbReference type="STRING" id="121845.A0A1S3DQF4"/>
<evidence type="ECO:0000313" key="2">
    <source>
        <dbReference type="Proteomes" id="UP000079169"/>
    </source>
</evidence>